<dbReference type="InterPro" id="IPR027417">
    <property type="entry name" value="P-loop_NTPase"/>
</dbReference>
<proteinExistence type="predicted"/>
<name>A0ABY6MZS7_9ALTE</name>
<dbReference type="InterPro" id="IPR051316">
    <property type="entry name" value="Zinc-reg_GTPase_activator"/>
</dbReference>
<dbReference type="PANTHER" id="PTHR13748:SF46">
    <property type="entry name" value="ZINC CHAPERONE YEIR"/>
    <property type="match status" value="1"/>
</dbReference>
<dbReference type="RefSeq" id="WP_265046780.1">
    <property type="nucleotide sequence ID" value="NZ_CP100390.1"/>
</dbReference>
<evidence type="ECO:0000259" key="1">
    <source>
        <dbReference type="Pfam" id="PF02492"/>
    </source>
</evidence>
<feature type="domain" description="CobW/HypB/UreG nucleotide-binding" evidence="1">
    <location>
        <begin position="7"/>
        <end position="164"/>
    </location>
</feature>
<dbReference type="Proteomes" id="UP001163739">
    <property type="component" value="Chromosome"/>
</dbReference>
<evidence type="ECO:0000313" key="3">
    <source>
        <dbReference type="Proteomes" id="UP001163739"/>
    </source>
</evidence>
<gene>
    <name evidence="2" type="ORF">NKI27_14635</name>
</gene>
<organism evidence="2 3">
    <name type="scientific">Alkalimarinus alittae</name>
    <dbReference type="NCBI Taxonomy" id="2961619"/>
    <lineage>
        <taxon>Bacteria</taxon>
        <taxon>Pseudomonadati</taxon>
        <taxon>Pseudomonadota</taxon>
        <taxon>Gammaproteobacteria</taxon>
        <taxon>Alteromonadales</taxon>
        <taxon>Alteromonadaceae</taxon>
        <taxon>Alkalimarinus</taxon>
    </lineage>
</organism>
<reference evidence="2" key="1">
    <citation type="submission" date="2022-06" db="EMBL/GenBank/DDBJ databases">
        <title>Alkalimarinus sp. nov., isolated from gut of a Alitta virens.</title>
        <authorList>
            <person name="Yang A.I."/>
            <person name="Shin N.-R."/>
        </authorList>
    </citation>
    <scope>NUCLEOTIDE SEQUENCE</scope>
    <source>
        <strain evidence="2">A2M4</strain>
    </source>
</reference>
<dbReference type="InterPro" id="IPR003495">
    <property type="entry name" value="CobW/HypB/UreG_nucleotide-bd"/>
</dbReference>
<dbReference type="PANTHER" id="PTHR13748">
    <property type="entry name" value="COBW-RELATED"/>
    <property type="match status" value="1"/>
</dbReference>
<protein>
    <submittedName>
        <fullName evidence="2">GTP-binding protein</fullName>
    </submittedName>
</protein>
<evidence type="ECO:0000313" key="2">
    <source>
        <dbReference type="EMBL" id="UZE95290.1"/>
    </source>
</evidence>
<accession>A0ABY6MZS7</accession>
<dbReference type="EMBL" id="CP100390">
    <property type="protein sequence ID" value="UZE95290.1"/>
    <property type="molecule type" value="Genomic_DNA"/>
</dbReference>
<sequence length="323" mass="35763">MKKISTNIITGFLGVGKTTAILELLKTKPKDEVWAVLVNEFGEVGIDGALLSNNGAFIKEVPGGCMCCVAGLPMQIGLNLLISKAKPDRLLIEPTGLGHPKQIIETLTNEHYHDLLDLRSVITLVDPRNLNNARYLDNENFNDQISVADVVVANKTDRCTEAEKPLFEAYLSGQLPTKQATGWVSQGKLEPQWLDYKHNKASISHSHQHSKSDLPSSLMTLEEGEAFTRKENQGQGFYSCGWLFNSKTVFDHPTLNQYFTGLAADRLKAIVKTTNGVYAFNSVAGVLSTHRLIDSADSRIEIINNKKLAWDNIEKHFIQASIN</sequence>
<dbReference type="Pfam" id="PF02492">
    <property type="entry name" value="cobW"/>
    <property type="match status" value="1"/>
</dbReference>
<dbReference type="SUPFAM" id="SSF52540">
    <property type="entry name" value="P-loop containing nucleoside triphosphate hydrolases"/>
    <property type="match status" value="1"/>
</dbReference>
<dbReference type="Gene3D" id="3.40.50.300">
    <property type="entry name" value="P-loop containing nucleotide triphosphate hydrolases"/>
    <property type="match status" value="1"/>
</dbReference>
<dbReference type="CDD" id="cd03112">
    <property type="entry name" value="CobW-like"/>
    <property type="match status" value="1"/>
</dbReference>
<keyword evidence="3" id="KW-1185">Reference proteome</keyword>